<evidence type="ECO:0000313" key="4">
    <source>
        <dbReference type="Proteomes" id="UP000822688"/>
    </source>
</evidence>
<evidence type="ECO:0000256" key="1">
    <source>
        <dbReference type="SAM" id="MobiDB-lite"/>
    </source>
</evidence>
<protein>
    <recommendedName>
        <fullName evidence="2">DUF676 domain-containing protein</fullName>
    </recommendedName>
</protein>
<dbReference type="EMBL" id="CM026431">
    <property type="protein sequence ID" value="KAG0558926.1"/>
    <property type="molecule type" value="Genomic_DNA"/>
</dbReference>
<dbReference type="Proteomes" id="UP000822688">
    <property type="component" value="Chromosome 10"/>
</dbReference>
<evidence type="ECO:0000259" key="2">
    <source>
        <dbReference type="Pfam" id="PF05057"/>
    </source>
</evidence>
<dbReference type="AlphaFoldDB" id="A0A8T0GHJ4"/>
<gene>
    <name evidence="3" type="ORF">KC19_10G065000</name>
</gene>
<accession>A0A8T0GHJ4</accession>
<feature type="compositionally biased region" description="Polar residues" evidence="1">
    <location>
        <begin position="31"/>
        <end position="47"/>
    </location>
</feature>
<evidence type="ECO:0000313" key="3">
    <source>
        <dbReference type="EMBL" id="KAG0558926.1"/>
    </source>
</evidence>
<dbReference type="SUPFAM" id="SSF53474">
    <property type="entry name" value="alpha/beta-Hydrolases"/>
    <property type="match status" value="1"/>
</dbReference>
<comment type="caution">
    <text evidence="3">The sequence shown here is derived from an EMBL/GenBank/DDBJ whole genome shotgun (WGS) entry which is preliminary data.</text>
</comment>
<feature type="region of interest" description="Disordered" evidence="1">
    <location>
        <begin position="1"/>
        <end position="95"/>
    </location>
</feature>
<feature type="compositionally biased region" description="Low complexity" evidence="1">
    <location>
        <begin position="71"/>
        <end position="86"/>
    </location>
</feature>
<dbReference type="PANTHER" id="PTHR12482">
    <property type="entry name" value="LIPASE ROG1-RELATED-RELATED"/>
    <property type="match status" value="1"/>
</dbReference>
<dbReference type="Pfam" id="PF05057">
    <property type="entry name" value="DUF676"/>
    <property type="match status" value="1"/>
</dbReference>
<dbReference type="InterPro" id="IPR044294">
    <property type="entry name" value="Lipase-like"/>
</dbReference>
<name>A0A8T0GHJ4_CERPU</name>
<dbReference type="InterPro" id="IPR007751">
    <property type="entry name" value="DUF676_lipase-like"/>
</dbReference>
<reference evidence="3" key="1">
    <citation type="submission" date="2020-06" db="EMBL/GenBank/DDBJ databases">
        <title>WGS assembly of Ceratodon purpureus strain R40.</title>
        <authorList>
            <person name="Carey S.B."/>
            <person name="Jenkins J."/>
            <person name="Shu S."/>
            <person name="Lovell J.T."/>
            <person name="Sreedasyam A."/>
            <person name="Maumus F."/>
            <person name="Tiley G.P."/>
            <person name="Fernandez-Pozo N."/>
            <person name="Barry K."/>
            <person name="Chen C."/>
            <person name="Wang M."/>
            <person name="Lipzen A."/>
            <person name="Daum C."/>
            <person name="Saski C.A."/>
            <person name="Payton A.C."/>
            <person name="Mcbreen J.C."/>
            <person name="Conrad R.E."/>
            <person name="Kollar L.M."/>
            <person name="Olsson S."/>
            <person name="Huttunen S."/>
            <person name="Landis J.B."/>
            <person name="Wickett N.J."/>
            <person name="Johnson M.G."/>
            <person name="Rensing S.A."/>
            <person name="Grimwood J."/>
            <person name="Schmutz J."/>
            <person name="Mcdaniel S.F."/>
        </authorList>
    </citation>
    <scope>NUCLEOTIDE SEQUENCE</scope>
    <source>
        <strain evidence="3">R40</strain>
    </source>
</reference>
<proteinExistence type="predicted"/>
<dbReference type="Gene3D" id="3.40.50.1820">
    <property type="entry name" value="alpha/beta hydrolase"/>
    <property type="match status" value="1"/>
</dbReference>
<feature type="domain" description="DUF676" evidence="2">
    <location>
        <begin position="119"/>
        <end position="363"/>
    </location>
</feature>
<organism evidence="3 4">
    <name type="scientific">Ceratodon purpureus</name>
    <name type="common">Fire moss</name>
    <name type="synonym">Dicranum purpureum</name>
    <dbReference type="NCBI Taxonomy" id="3225"/>
    <lineage>
        <taxon>Eukaryota</taxon>
        <taxon>Viridiplantae</taxon>
        <taxon>Streptophyta</taxon>
        <taxon>Embryophyta</taxon>
        <taxon>Bryophyta</taxon>
        <taxon>Bryophytina</taxon>
        <taxon>Bryopsida</taxon>
        <taxon>Dicranidae</taxon>
        <taxon>Pseudoditrichales</taxon>
        <taxon>Ditrichaceae</taxon>
        <taxon>Ceratodon</taxon>
    </lineage>
</organism>
<feature type="compositionally biased region" description="Low complexity" evidence="1">
    <location>
        <begin position="53"/>
        <end position="62"/>
    </location>
</feature>
<sequence>MYTHTVTLAPPSVAHRAHQHPRLAPRDRPSSGITISCSRGRTRSATQPRLEELSWSESEPLPFRMSEPGRRNSLSSRFSRKFSSSSRRGDGKVEGKLEDAVENVEQDESGPSQLTVGASNPEHVVFLVNGIWGSVKNWIFAVKVLKKQLGDKVVIHCSSANGGLKTHAGVDVMGERLAKEVMEVIEKNPGVTKISFVGHSLGGLISRYAIGLLYAPPGGRMLLQMGENSSTSDSEAGASGRDHTGAPLKTTIEGLEQDTIAGLIPVNFITLATPHLGCRGNNHLPFLFGRAVLEWAAPLVSPLIIGPTGKHLFLADGNKNRQPLLERMVKDCEEGKFLSALRCFKRRVAYANVCHDRMVGWRTASIRKASEMPEPLEEPEESQKERLKGYKYIVREEDAPLADKNSSEPKDVAALDDIEEVMVAGLQQVPWHRVDVNFSKNDTLYEAHNLIQVKNESWHSQGESVIRHVIDNYFIKGEE</sequence>
<feature type="region of interest" description="Disordered" evidence="1">
    <location>
        <begin position="224"/>
        <end position="247"/>
    </location>
</feature>
<keyword evidence="4" id="KW-1185">Reference proteome</keyword>
<dbReference type="PANTHER" id="PTHR12482:SF4">
    <property type="entry name" value="ALPHA_BETA-HYDROLASES SUPERFAMILY PROTEIN"/>
    <property type="match status" value="1"/>
</dbReference>
<dbReference type="InterPro" id="IPR029058">
    <property type="entry name" value="AB_hydrolase_fold"/>
</dbReference>